<protein>
    <submittedName>
        <fullName evidence="2">Uncharacterized protein</fullName>
    </submittedName>
</protein>
<gene>
    <name evidence="2" type="ORF">LAZ67_13002742</name>
</gene>
<evidence type="ECO:0000313" key="3">
    <source>
        <dbReference type="Proteomes" id="UP001235939"/>
    </source>
</evidence>
<reference evidence="2 3" key="1">
    <citation type="submission" date="2022-01" db="EMBL/GenBank/DDBJ databases">
        <title>A chromosomal length assembly of Cordylochernes scorpioides.</title>
        <authorList>
            <person name="Zeh D."/>
            <person name="Zeh J."/>
        </authorList>
    </citation>
    <scope>NUCLEOTIDE SEQUENCE [LARGE SCALE GENOMIC DNA]</scope>
    <source>
        <strain evidence="2">IN4F17</strain>
        <tissue evidence="2">Whole Body</tissue>
    </source>
</reference>
<proteinExistence type="predicted"/>
<dbReference type="Proteomes" id="UP001235939">
    <property type="component" value="Chromosome 13"/>
</dbReference>
<sequence length="153" mass="16820">MLEYCESRRYNDREAGSPGNRRWLEDGVVAEAGRLLHKSDINCVLPKEVAHLHTSSENGNAAHIEVCHAEAHDILLPAAALVEEKTPCAATPNMEFQMLLILYSWIRSPYRVLSAGPAEPRFFSELVTAPPPPFASGLGTGKGGVSFYSEKRE</sequence>
<evidence type="ECO:0000256" key="1">
    <source>
        <dbReference type="SAM" id="MobiDB-lite"/>
    </source>
</evidence>
<evidence type="ECO:0000313" key="2">
    <source>
        <dbReference type="EMBL" id="UYV76136.1"/>
    </source>
</evidence>
<name>A0ABY6L4R3_9ARAC</name>
<dbReference type="EMBL" id="CP092875">
    <property type="protein sequence ID" value="UYV76136.1"/>
    <property type="molecule type" value="Genomic_DNA"/>
</dbReference>
<keyword evidence="3" id="KW-1185">Reference proteome</keyword>
<organism evidence="2 3">
    <name type="scientific">Cordylochernes scorpioides</name>
    <dbReference type="NCBI Taxonomy" id="51811"/>
    <lineage>
        <taxon>Eukaryota</taxon>
        <taxon>Metazoa</taxon>
        <taxon>Ecdysozoa</taxon>
        <taxon>Arthropoda</taxon>
        <taxon>Chelicerata</taxon>
        <taxon>Arachnida</taxon>
        <taxon>Pseudoscorpiones</taxon>
        <taxon>Cheliferoidea</taxon>
        <taxon>Chernetidae</taxon>
        <taxon>Cordylochernes</taxon>
    </lineage>
</organism>
<accession>A0ABY6L4R3</accession>
<feature type="region of interest" description="Disordered" evidence="1">
    <location>
        <begin position="134"/>
        <end position="153"/>
    </location>
</feature>